<evidence type="ECO:0000313" key="1">
    <source>
        <dbReference type="EMBL" id="TLM79362.1"/>
    </source>
</evidence>
<name>A0ABY2ULP9_9GAMM</name>
<dbReference type="RefSeq" id="WP_138234533.1">
    <property type="nucleotide sequence ID" value="NZ_CP185860.1"/>
</dbReference>
<organism evidence="1 2">
    <name type="scientific">Microbulbifer harenosus</name>
    <dbReference type="NCBI Taxonomy" id="2576840"/>
    <lineage>
        <taxon>Bacteria</taxon>
        <taxon>Pseudomonadati</taxon>
        <taxon>Pseudomonadota</taxon>
        <taxon>Gammaproteobacteria</taxon>
        <taxon>Cellvibrionales</taxon>
        <taxon>Microbulbiferaceae</taxon>
        <taxon>Microbulbifer</taxon>
    </lineage>
</organism>
<evidence type="ECO:0008006" key="3">
    <source>
        <dbReference type="Google" id="ProtNLM"/>
    </source>
</evidence>
<sequence>MKILFSVLVLMFSDLVSGEVLATRRENLDKVAIYDRFRFFYALKGVDALSAERHVDRDNSGTPDYIERLAQRFIRVDKFYREEVGLTSPLDGDRYRGHALYIDVNLLNLPTHKNGPMNGIAYDGTPKLDRAAAGEDSVNVLLIDLSASLSWENRSVEHELFHLYQNGYTYFKNPWYTEGTARWSEFVMNGRLGPGSTLPRTSTQQRELFSKTYAANTFWNELILRCDRADVGKNFIRKLLETLGKLDRIAAKDRGINSTNWEESEQRSKKNDPYIWRAVLETIEGMEYPVSSDKEMNALFDLSGL</sequence>
<gene>
    <name evidence="1" type="ORF">FDY93_04510</name>
</gene>
<keyword evidence="2" id="KW-1185">Reference proteome</keyword>
<accession>A0ABY2ULP9</accession>
<comment type="caution">
    <text evidence="1">The sequence shown here is derived from an EMBL/GenBank/DDBJ whole genome shotgun (WGS) entry which is preliminary data.</text>
</comment>
<dbReference type="EMBL" id="VANI01000004">
    <property type="protein sequence ID" value="TLM79362.1"/>
    <property type="molecule type" value="Genomic_DNA"/>
</dbReference>
<proteinExistence type="predicted"/>
<protein>
    <recommendedName>
        <fullName evidence="3">Peptidase</fullName>
    </recommendedName>
</protein>
<dbReference type="Proteomes" id="UP000306791">
    <property type="component" value="Unassembled WGS sequence"/>
</dbReference>
<reference evidence="1 2" key="1">
    <citation type="submission" date="2019-05" db="EMBL/GenBank/DDBJ databases">
        <title>Microbulbifer harenosus sp. nov., an alginate-degrading bacterium isolated from coastal sand.</title>
        <authorList>
            <person name="Huang H."/>
            <person name="Mo K."/>
            <person name="Bao S."/>
        </authorList>
    </citation>
    <scope>NUCLEOTIDE SEQUENCE [LARGE SCALE GENOMIC DNA]</scope>
    <source>
        <strain evidence="1 2">HB161719</strain>
    </source>
</reference>
<evidence type="ECO:0000313" key="2">
    <source>
        <dbReference type="Proteomes" id="UP000306791"/>
    </source>
</evidence>